<keyword evidence="5 12" id="KW-0812">Transmembrane</keyword>
<dbReference type="GO" id="GO:0016020">
    <property type="term" value="C:membrane"/>
    <property type="evidence" value="ECO:0007669"/>
    <property type="project" value="InterPro"/>
</dbReference>
<keyword evidence="8 12" id="KW-1133">Transmembrane helix</keyword>
<dbReference type="InterPro" id="IPR007866">
    <property type="entry name" value="TRIC_channel"/>
</dbReference>
<feature type="transmembrane region" description="Helical" evidence="12">
    <location>
        <begin position="210"/>
        <end position="230"/>
    </location>
</feature>
<reference evidence="13" key="1">
    <citation type="submission" date="2009-03" db="EMBL/GenBank/DDBJ databases">
        <title>Caligus rogercresseyi ESTs and full-length cDNAs.</title>
        <authorList>
            <person name="Yasuike M."/>
            <person name="von Schalburg K."/>
            <person name="Cooper G."/>
            <person name="Leong J."/>
            <person name="Jones S.R.M."/>
            <person name="Koop B.F."/>
        </authorList>
    </citation>
    <scope>NUCLEOTIDE SEQUENCE</scope>
    <source>
        <tissue evidence="13">Whole tissue</tissue>
    </source>
</reference>
<name>C1BN78_CALRO</name>
<comment type="subcellular location">
    <subcellularLocation>
        <location evidence="1">Endomembrane system</location>
        <topology evidence="1">Multi-pass membrane protein</topology>
    </subcellularLocation>
</comment>
<keyword evidence="10 12" id="KW-0472">Membrane</keyword>
<keyword evidence="3" id="KW-0813">Transport</keyword>
<sequence length="276" mass="30818">MDPEIFLDVANQVTRLKMYPLFDLAHSVSCLLAIREELGSEGLSYSRKHPLSCWITSMPMIFAGSVLANFLLGEPMLTPLKNNNQVLLATIVWFGIFYLPFDVGYKICRFLPFKIVCAALKEVYRAKKVHDGVYHASKLFPNAYVVMIIIGAIKGNGQAFITVAERLARGIWTPEAQEILRPTFSTKACLAAAVVFVIDRKADLISAPHALVYLMVVSFFVYFKLSSILLGISDPFIPFENLFSAVFLGGIFDALQERFYGKAKSEDSKVEAPKQD</sequence>
<dbReference type="AlphaFoldDB" id="C1BN78"/>
<evidence type="ECO:0000256" key="1">
    <source>
        <dbReference type="ARBA" id="ARBA00004127"/>
    </source>
</evidence>
<keyword evidence="9" id="KW-0406">Ion transport</keyword>
<evidence type="ECO:0000256" key="11">
    <source>
        <dbReference type="ARBA" id="ARBA00023303"/>
    </source>
</evidence>
<dbReference type="EMBL" id="BT076057">
    <property type="protein sequence ID" value="ACO10481.1"/>
    <property type="molecule type" value="mRNA"/>
</dbReference>
<keyword evidence="6" id="KW-0631">Potassium channel</keyword>
<evidence type="ECO:0000256" key="6">
    <source>
        <dbReference type="ARBA" id="ARBA00022826"/>
    </source>
</evidence>
<evidence type="ECO:0000256" key="4">
    <source>
        <dbReference type="ARBA" id="ARBA00022538"/>
    </source>
</evidence>
<proteinExistence type="evidence at transcript level"/>
<evidence type="ECO:0000256" key="10">
    <source>
        <dbReference type="ARBA" id="ARBA00023136"/>
    </source>
</evidence>
<gene>
    <name evidence="13" type="primary">TM38B</name>
</gene>
<evidence type="ECO:0000256" key="9">
    <source>
        <dbReference type="ARBA" id="ARBA00023065"/>
    </source>
</evidence>
<feature type="transmembrane region" description="Helical" evidence="12">
    <location>
        <begin position="236"/>
        <end position="255"/>
    </location>
</feature>
<evidence type="ECO:0000256" key="8">
    <source>
        <dbReference type="ARBA" id="ARBA00022989"/>
    </source>
</evidence>
<comment type="similarity">
    <text evidence="2">Belongs to the TMEM38 family.</text>
</comment>
<feature type="transmembrane region" description="Helical" evidence="12">
    <location>
        <begin position="51"/>
        <end position="72"/>
    </location>
</feature>
<dbReference type="PANTHER" id="PTHR12454:SF11">
    <property type="entry name" value="GH25683P"/>
    <property type="match status" value="1"/>
</dbReference>
<dbReference type="Pfam" id="PF05197">
    <property type="entry name" value="TRIC"/>
    <property type="match status" value="1"/>
</dbReference>
<keyword evidence="7" id="KW-0630">Potassium</keyword>
<keyword evidence="4" id="KW-0633">Potassium transport</keyword>
<dbReference type="PANTHER" id="PTHR12454">
    <property type="entry name" value="TRIMERIC INTRACELLULAR CATION CHANNEL"/>
    <property type="match status" value="1"/>
</dbReference>
<dbReference type="GO" id="GO:0012505">
    <property type="term" value="C:endomembrane system"/>
    <property type="evidence" value="ECO:0007669"/>
    <property type="project" value="UniProtKB-SubCell"/>
</dbReference>
<evidence type="ECO:0000256" key="5">
    <source>
        <dbReference type="ARBA" id="ARBA00022692"/>
    </source>
</evidence>
<evidence type="ECO:0000313" key="13">
    <source>
        <dbReference type="EMBL" id="ACO10481.1"/>
    </source>
</evidence>
<organism evidence="13">
    <name type="scientific">Caligus rogercresseyi</name>
    <name type="common">Sea louse</name>
    <dbReference type="NCBI Taxonomy" id="217165"/>
    <lineage>
        <taxon>Eukaryota</taxon>
        <taxon>Metazoa</taxon>
        <taxon>Ecdysozoa</taxon>
        <taxon>Arthropoda</taxon>
        <taxon>Crustacea</taxon>
        <taxon>Multicrustacea</taxon>
        <taxon>Hexanauplia</taxon>
        <taxon>Copepoda</taxon>
        <taxon>Siphonostomatoida</taxon>
        <taxon>Caligidae</taxon>
        <taxon>Caligus</taxon>
    </lineage>
</organism>
<dbReference type="GO" id="GO:0042802">
    <property type="term" value="F:identical protein binding"/>
    <property type="evidence" value="ECO:0007669"/>
    <property type="project" value="InterPro"/>
</dbReference>
<protein>
    <submittedName>
        <fullName evidence="13">Trimeric intracellular cation channel type B</fullName>
    </submittedName>
</protein>
<evidence type="ECO:0000256" key="2">
    <source>
        <dbReference type="ARBA" id="ARBA00005766"/>
    </source>
</evidence>
<dbReference type="GO" id="GO:0005267">
    <property type="term" value="F:potassium channel activity"/>
    <property type="evidence" value="ECO:0007669"/>
    <property type="project" value="UniProtKB-KW"/>
</dbReference>
<evidence type="ECO:0000256" key="7">
    <source>
        <dbReference type="ARBA" id="ARBA00022958"/>
    </source>
</evidence>
<keyword evidence="11" id="KW-0407">Ion channel</keyword>
<accession>C1BN78</accession>
<evidence type="ECO:0000256" key="3">
    <source>
        <dbReference type="ARBA" id="ARBA00022448"/>
    </source>
</evidence>
<evidence type="ECO:0000256" key="12">
    <source>
        <dbReference type="SAM" id="Phobius"/>
    </source>
</evidence>
<feature type="transmembrane region" description="Helical" evidence="12">
    <location>
        <begin position="84"/>
        <end position="101"/>
    </location>
</feature>